<dbReference type="EMBL" id="QBKT01000005">
    <property type="protein sequence ID" value="PTX60918.1"/>
    <property type="molecule type" value="Genomic_DNA"/>
</dbReference>
<sequence length="163" mass="19759">MIEILRTKLIQLLLKKYKKRKPKPWTRKDTFFAILTVAITFFLIFLMAKWIKNYEKEQLENSFFTIACIEKLKPRASKTRGFEDRILFFFIKNDTVLHKVYTTYSGTIDKHNINEGDCFELKVAEKDYDVYECYFNKKIDTIISKKKYENHTYHTIFHKMKLE</sequence>
<keyword evidence="1" id="KW-0812">Transmembrane</keyword>
<proteinExistence type="predicted"/>
<keyword evidence="3" id="KW-1185">Reference proteome</keyword>
<accession>A0A2T6BXY0</accession>
<keyword evidence="1" id="KW-0472">Membrane</keyword>
<dbReference type="AlphaFoldDB" id="A0A2T6BXY0"/>
<dbReference type="Proteomes" id="UP000244090">
    <property type="component" value="Unassembled WGS sequence"/>
</dbReference>
<name>A0A2T6BXY0_9FLAO</name>
<evidence type="ECO:0000313" key="3">
    <source>
        <dbReference type="Proteomes" id="UP000244090"/>
    </source>
</evidence>
<comment type="caution">
    <text evidence="2">The sequence shown here is derived from an EMBL/GenBank/DDBJ whole genome shotgun (WGS) entry which is preliminary data.</text>
</comment>
<organism evidence="2 3">
    <name type="scientific">Kordia periserrulae</name>
    <dbReference type="NCBI Taxonomy" id="701523"/>
    <lineage>
        <taxon>Bacteria</taxon>
        <taxon>Pseudomonadati</taxon>
        <taxon>Bacteroidota</taxon>
        <taxon>Flavobacteriia</taxon>
        <taxon>Flavobacteriales</taxon>
        <taxon>Flavobacteriaceae</taxon>
        <taxon>Kordia</taxon>
    </lineage>
</organism>
<dbReference type="RefSeq" id="WP_108115045.1">
    <property type="nucleotide sequence ID" value="NZ_QBKT01000005.1"/>
</dbReference>
<protein>
    <submittedName>
        <fullName evidence="2">Uncharacterized protein</fullName>
    </submittedName>
</protein>
<reference evidence="2 3" key="1">
    <citation type="submission" date="2018-04" db="EMBL/GenBank/DDBJ databases">
        <title>Genomic Encyclopedia of Archaeal and Bacterial Type Strains, Phase II (KMG-II): from individual species to whole genera.</title>
        <authorList>
            <person name="Goeker M."/>
        </authorList>
    </citation>
    <scope>NUCLEOTIDE SEQUENCE [LARGE SCALE GENOMIC DNA]</scope>
    <source>
        <strain evidence="2 3">DSM 25731</strain>
    </source>
</reference>
<gene>
    <name evidence="2" type="ORF">C8N46_10574</name>
</gene>
<dbReference type="OrthoDB" id="1445060at2"/>
<evidence type="ECO:0000256" key="1">
    <source>
        <dbReference type="SAM" id="Phobius"/>
    </source>
</evidence>
<feature type="transmembrane region" description="Helical" evidence="1">
    <location>
        <begin position="30"/>
        <end position="51"/>
    </location>
</feature>
<evidence type="ECO:0000313" key="2">
    <source>
        <dbReference type="EMBL" id="PTX60918.1"/>
    </source>
</evidence>
<keyword evidence="1" id="KW-1133">Transmembrane helix</keyword>